<evidence type="ECO:0000313" key="2">
    <source>
        <dbReference type="EMBL" id="QKJ32688.1"/>
    </source>
</evidence>
<dbReference type="RefSeq" id="WP_173417335.1">
    <property type="nucleotide sequence ID" value="NZ_CP054139.1"/>
</dbReference>
<dbReference type="EMBL" id="CP054139">
    <property type="protein sequence ID" value="QKJ32688.1"/>
    <property type="molecule type" value="Genomic_DNA"/>
</dbReference>
<evidence type="ECO:0000259" key="1">
    <source>
        <dbReference type="SMART" id="SM00860"/>
    </source>
</evidence>
<proteinExistence type="predicted"/>
<protein>
    <submittedName>
        <fullName evidence="2">SMI1/KNR4 family protein</fullName>
    </submittedName>
</protein>
<dbReference type="Gene3D" id="3.40.1580.10">
    <property type="entry name" value="SMI1/KNR4-like"/>
    <property type="match status" value="1"/>
</dbReference>
<keyword evidence="3" id="KW-1185">Reference proteome</keyword>
<dbReference type="Pfam" id="PF09346">
    <property type="entry name" value="SMI1_KNR4"/>
    <property type="match status" value="1"/>
</dbReference>
<gene>
    <name evidence="2" type="ORF">HQ865_23975</name>
</gene>
<dbReference type="AlphaFoldDB" id="A0A7D4PWQ7"/>
<dbReference type="SMART" id="SM00860">
    <property type="entry name" value="SMI1_KNR4"/>
    <property type="match status" value="1"/>
</dbReference>
<name>A0A7D4PWQ7_9SPHI</name>
<dbReference type="Proteomes" id="UP000505355">
    <property type="component" value="Chromosome"/>
</dbReference>
<reference evidence="2 3" key="1">
    <citation type="submission" date="2020-05" db="EMBL/GenBank/DDBJ databases">
        <title>Mucilaginibacter mali sp. nov.</title>
        <authorList>
            <person name="Kim H.S."/>
            <person name="Lee K.C."/>
            <person name="Suh M.K."/>
            <person name="Kim J.-S."/>
            <person name="Han K.-I."/>
            <person name="Eom M.K."/>
            <person name="Shin Y.K."/>
            <person name="Lee J.-S."/>
        </authorList>
    </citation>
    <scope>NUCLEOTIDE SEQUENCE [LARGE SCALE GENOMIC DNA]</scope>
    <source>
        <strain evidence="2 3">G2-14</strain>
    </source>
</reference>
<dbReference type="InterPro" id="IPR018958">
    <property type="entry name" value="Knr4/Smi1-like_dom"/>
</dbReference>
<dbReference type="InterPro" id="IPR037883">
    <property type="entry name" value="Knr4/Smi1-like_sf"/>
</dbReference>
<dbReference type="KEGG" id="mmab:HQ865_23975"/>
<sequence length="255" mass="29521">MINIDEIINYLRENHTEISIELKPGASAELIMQVEEIYKLKLPDDVRKFYEFTNGFELLDDHIFNIISLEDIIDNKTQYNDAYINIAEYLIYSDVWSLIIDPADHNNYQITNSDHTNNKEITLTKSLADFLHHFIIGGLFEKEGLYHWYNELLVEKLTSSPGNLAGTFYFEELFRITGRGPVMSGQITSGKLSASNLFWFENDDYKTIIDIESIELGRNAKGGFVGLMLSKYIHHSTEKKIKKLRGSTINIYRFN</sequence>
<evidence type="ECO:0000313" key="3">
    <source>
        <dbReference type="Proteomes" id="UP000505355"/>
    </source>
</evidence>
<accession>A0A7D4PWQ7</accession>
<feature type="domain" description="Knr4/Smi1-like" evidence="1">
    <location>
        <begin position="25"/>
        <end position="133"/>
    </location>
</feature>
<organism evidence="2 3">
    <name type="scientific">Mucilaginibacter mali</name>
    <dbReference type="NCBI Taxonomy" id="2740462"/>
    <lineage>
        <taxon>Bacteria</taxon>
        <taxon>Pseudomonadati</taxon>
        <taxon>Bacteroidota</taxon>
        <taxon>Sphingobacteriia</taxon>
        <taxon>Sphingobacteriales</taxon>
        <taxon>Sphingobacteriaceae</taxon>
        <taxon>Mucilaginibacter</taxon>
    </lineage>
</organism>
<dbReference type="SUPFAM" id="SSF160631">
    <property type="entry name" value="SMI1/KNR4-like"/>
    <property type="match status" value="1"/>
</dbReference>